<evidence type="ECO:0000256" key="1">
    <source>
        <dbReference type="ARBA" id="ARBA00008307"/>
    </source>
</evidence>
<dbReference type="AlphaFoldDB" id="A0AAD9KMM9"/>
<organism evidence="2 3">
    <name type="scientific">Ridgeia piscesae</name>
    <name type="common">Tubeworm</name>
    <dbReference type="NCBI Taxonomy" id="27915"/>
    <lineage>
        <taxon>Eukaryota</taxon>
        <taxon>Metazoa</taxon>
        <taxon>Spiralia</taxon>
        <taxon>Lophotrochozoa</taxon>
        <taxon>Annelida</taxon>
        <taxon>Polychaeta</taxon>
        <taxon>Sedentaria</taxon>
        <taxon>Canalipalpata</taxon>
        <taxon>Sabellida</taxon>
        <taxon>Siboglinidae</taxon>
        <taxon>Ridgeia</taxon>
    </lineage>
</organism>
<proteinExistence type="inferred from homology"/>
<evidence type="ECO:0000313" key="3">
    <source>
        <dbReference type="Proteomes" id="UP001209878"/>
    </source>
</evidence>
<dbReference type="PANTHER" id="PTHR10656:SF42">
    <property type="entry name" value="CYCLIC GMP-AMP SYNTHASE-LIKE PROTEIN-RELATED"/>
    <property type="match status" value="1"/>
</dbReference>
<name>A0AAD9KMM9_RIDPI</name>
<evidence type="ECO:0000313" key="2">
    <source>
        <dbReference type="EMBL" id="KAK2174147.1"/>
    </source>
</evidence>
<comment type="similarity">
    <text evidence="1">Belongs to the mab-21 family.</text>
</comment>
<dbReference type="Proteomes" id="UP001209878">
    <property type="component" value="Unassembled WGS sequence"/>
</dbReference>
<protein>
    <submittedName>
        <fullName evidence="2">Uncharacterized protein</fullName>
    </submittedName>
</protein>
<gene>
    <name evidence="2" type="ORF">NP493_823g00002</name>
</gene>
<keyword evidence="3" id="KW-1185">Reference proteome</keyword>
<reference evidence="2" key="1">
    <citation type="journal article" date="2023" name="Mol. Biol. Evol.">
        <title>Third-Generation Sequencing Reveals the Adaptive Role of the Epigenome in Three Deep-Sea Polychaetes.</title>
        <authorList>
            <person name="Perez M."/>
            <person name="Aroh O."/>
            <person name="Sun Y."/>
            <person name="Lan Y."/>
            <person name="Juniper S.K."/>
            <person name="Young C.R."/>
            <person name="Angers B."/>
            <person name="Qian P.Y."/>
        </authorList>
    </citation>
    <scope>NUCLEOTIDE SEQUENCE</scope>
    <source>
        <strain evidence="2">R07B-5</strain>
    </source>
</reference>
<dbReference type="EMBL" id="JAODUO010000823">
    <property type="protein sequence ID" value="KAK2174147.1"/>
    <property type="molecule type" value="Genomic_DNA"/>
</dbReference>
<dbReference type="PANTHER" id="PTHR10656">
    <property type="entry name" value="CELL FATE DETERMINING PROTEIN MAB21-RELATED"/>
    <property type="match status" value="1"/>
</dbReference>
<comment type="caution">
    <text evidence="2">The sequence shown here is derived from an EMBL/GenBank/DDBJ whole genome shotgun (WGS) entry which is preliminary data.</text>
</comment>
<dbReference type="Gene3D" id="3.30.460.90">
    <property type="match status" value="1"/>
</dbReference>
<sequence>MPKMPFDIELAERRLIELDDEVKFLPGHPRAVTLRRGVEDIVRQILETVAANDPRFTSRLVPAGSFYDGVKVGCQYEFDYQVELVELSARGRCHIDRHTGPKYVVVRPANDETTEQWKDCLHLVDSNGSVLDSTKIKKAFLRAVETAISFVRFPSGWAPDTQAVIVDSSHYLIGKTPTHPTGINKPICVKMNGPAILVGLQYNEDGSSGDKDNEEARAKCNHDSDFVSVDLAPSIRIAKRREYFRDRFLAESCEDWRFSFLKHVMECDDIPLYIVCSKTDVSLPSHLWRLSCSCMEAALIQRLSPNSVHIRAMRLMKHLNGKFGAKSNADLPPELFEDIGKEFGVDSKQLMADTLYFARRYENPPVIPSYEIKTLFLWDLYGPKALDHDEPPMIVSTLIRWFATLGTRYNIDKARLYAVVVPPEISFVKTMEVMFARTSHFFLASSISSASMSHSGVERLTDAICGMVGYIESLGTRTADSTADDSWVMFYKRPDM</sequence>
<accession>A0AAD9KMM9</accession>